<dbReference type="GO" id="GO:0008270">
    <property type="term" value="F:zinc ion binding"/>
    <property type="evidence" value="ECO:0007669"/>
    <property type="project" value="InterPro"/>
</dbReference>
<sequence length="613" mass="68318">MCQLYNADCTYEAAYRRGKHVRPSGSESHHRLSGSAPPAVAAARPATIAISATNGQLADVDNDVPDGAVGQSSAFVFLKRAWDRFHLREDRYATSLTLHVPQSDEQTSIFSYGDKAFHGANSQSCALPPSTQAEELFALYFDFAMPTYRFLHRQTAARWLEGMLVDQGREHQAGGSTTGQRAIIWLIMATSVLFKHASNLPRQYTLTRSADVAEGYLAAAKHELSCERGRPKLESVQARLAMCLYLLHASRPTTAWYDFGTTVQLAFVLGLHRDAKDINVADVVTQECRKRTFWALTTLDTYMSVLLGRPNLINDRDISQDFPRSIDDEHLLEAQVSLTVGDCVIQASICHAKLARITKTAAQNQMRMESSENGRLHAAIEVTGQLRAWRAELPAILSGVVQPSSLIPIFRRQTVVLQLAYSHARMLVTRPLLLLDSRDSPSVRVQISSCLEAAVATLDALSSWADDGTSFAAFWLTQYVAFNAVSIIYVYIIQARCDAGKLEDTDTNVEDLLRKASKVQKYFEEVAALNAPSLRYYAVLQELQRAVESALQETSQSDEQMPPGTLDNDVFMPNSRPSNLADGLDLDFWLQLDSFPFCKYTIPSYMPWNDYFT</sequence>
<evidence type="ECO:0000256" key="6">
    <source>
        <dbReference type="SAM" id="Phobius"/>
    </source>
</evidence>
<evidence type="ECO:0000256" key="2">
    <source>
        <dbReference type="ARBA" id="ARBA00023015"/>
    </source>
</evidence>
<name>A0AAE0TNX4_9PEZI</name>
<evidence type="ECO:0000259" key="7">
    <source>
        <dbReference type="SMART" id="SM00906"/>
    </source>
</evidence>
<reference evidence="8" key="1">
    <citation type="submission" date="2023-07" db="EMBL/GenBank/DDBJ databases">
        <title>Black Yeasts Isolated from many extreme environments.</title>
        <authorList>
            <person name="Coleine C."/>
            <person name="Stajich J.E."/>
            <person name="Selbmann L."/>
        </authorList>
    </citation>
    <scope>NUCLEOTIDE SEQUENCE</scope>
    <source>
        <strain evidence="8">CCFEE 5485</strain>
    </source>
</reference>
<evidence type="ECO:0000256" key="1">
    <source>
        <dbReference type="ARBA" id="ARBA00004123"/>
    </source>
</evidence>
<keyword evidence="3" id="KW-0238">DNA-binding</keyword>
<keyword evidence="9" id="KW-1185">Reference proteome</keyword>
<comment type="caution">
    <text evidence="8">The sequence shown here is derived from an EMBL/GenBank/DDBJ whole genome shotgun (WGS) entry which is preliminary data.</text>
</comment>
<dbReference type="InterPro" id="IPR051711">
    <property type="entry name" value="Stress_Response_Reg"/>
</dbReference>
<keyword evidence="2" id="KW-0805">Transcription regulation</keyword>
<evidence type="ECO:0000256" key="4">
    <source>
        <dbReference type="ARBA" id="ARBA00023163"/>
    </source>
</evidence>
<dbReference type="InterPro" id="IPR007219">
    <property type="entry name" value="XnlR_reg_dom"/>
</dbReference>
<dbReference type="Pfam" id="PF04082">
    <property type="entry name" value="Fungal_trans"/>
    <property type="match status" value="1"/>
</dbReference>
<dbReference type="Proteomes" id="UP001274830">
    <property type="component" value="Unassembled WGS sequence"/>
</dbReference>
<dbReference type="PANTHER" id="PTHR47540">
    <property type="entry name" value="THIAMINE REPRESSIBLE GENES REGULATORY PROTEIN THI5"/>
    <property type="match status" value="1"/>
</dbReference>
<proteinExistence type="predicted"/>
<dbReference type="GO" id="GO:0043565">
    <property type="term" value="F:sequence-specific DNA binding"/>
    <property type="evidence" value="ECO:0007669"/>
    <property type="project" value="TreeGrafter"/>
</dbReference>
<accession>A0AAE0TNX4</accession>
<keyword evidence="4" id="KW-0804">Transcription</keyword>
<dbReference type="GO" id="GO:0005634">
    <property type="term" value="C:nucleus"/>
    <property type="evidence" value="ECO:0007669"/>
    <property type="project" value="UniProtKB-SubCell"/>
</dbReference>
<dbReference type="CDD" id="cd12148">
    <property type="entry name" value="fungal_TF_MHR"/>
    <property type="match status" value="1"/>
</dbReference>
<keyword evidence="6" id="KW-0472">Membrane</keyword>
<organism evidence="8 9">
    <name type="scientific">Recurvomyces mirabilis</name>
    <dbReference type="NCBI Taxonomy" id="574656"/>
    <lineage>
        <taxon>Eukaryota</taxon>
        <taxon>Fungi</taxon>
        <taxon>Dikarya</taxon>
        <taxon>Ascomycota</taxon>
        <taxon>Pezizomycotina</taxon>
        <taxon>Dothideomycetes</taxon>
        <taxon>Dothideomycetidae</taxon>
        <taxon>Mycosphaerellales</taxon>
        <taxon>Teratosphaeriaceae</taxon>
        <taxon>Recurvomyces</taxon>
    </lineage>
</organism>
<dbReference type="SMART" id="SM00906">
    <property type="entry name" value="Fungal_trans"/>
    <property type="match status" value="1"/>
</dbReference>
<dbReference type="EMBL" id="JAUTXT010000058">
    <property type="protein sequence ID" value="KAK3670309.1"/>
    <property type="molecule type" value="Genomic_DNA"/>
</dbReference>
<protein>
    <recommendedName>
        <fullName evidence="7">Xylanolytic transcriptional activator regulatory domain-containing protein</fullName>
    </recommendedName>
</protein>
<keyword evidence="6" id="KW-1133">Transmembrane helix</keyword>
<dbReference type="GO" id="GO:0045944">
    <property type="term" value="P:positive regulation of transcription by RNA polymerase II"/>
    <property type="evidence" value="ECO:0007669"/>
    <property type="project" value="TreeGrafter"/>
</dbReference>
<feature type="domain" description="Xylanolytic transcriptional activator regulatory" evidence="7">
    <location>
        <begin position="255"/>
        <end position="329"/>
    </location>
</feature>
<dbReference type="AlphaFoldDB" id="A0AAE0TNX4"/>
<evidence type="ECO:0000256" key="3">
    <source>
        <dbReference type="ARBA" id="ARBA00023125"/>
    </source>
</evidence>
<evidence type="ECO:0000313" key="9">
    <source>
        <dbReference type="Proteomes" id="UP001274830"/>
    </source>
</evidence>
<dbReference type="GO" id="GO:0006351">
    <property type="term" value="P:DNA-templated transcription"/>
    <property type="evidence" value="ECO:0007669"/>
    <property type="project" value="InterPro"/>
</dbReference>
<evidence type="ECO:0000256" key="5">
    <source>
        <dbReference type="ARBA" id="ARBA00023242"/>
    </source>
</evidence>
<dbReference type="PANTHER" id="PTHR47540:SF2">
    <property type="entry name" value="ZN(II)2CYS6 TRANSCRIPTION FACTOR (EUROFUNG)"/>
    <property type="match status" value="1"/>
</dbReference>
<keyword evidence="5" id="KW-0539">Nucleus</keyword>
<evidence type="ECO:0000313" key="8">
    <source>
        <dbReference type="EMBL" id="KAK3670309.1"/>
    </source>
</evidence>
<keyword evidence="6" id="KW-0812">Transmembrane</keyword>
<gene>
    <name evidence="8" type="ORF">LTR78_009763</name>
</gene>
<comment type="subcellular location">
    <subcellularLocation>
        <location evidence="1">Nucleus</location>
    </subcellularLocation>
</comment>
<feature type="transmembrane region" description="Helical" evidence="6">
    <location>
        <begin position="472"/>
        <end position="492"/>
    </location>
</feature>